<protein>
    <submittedName>
        <fullName evidence="9">GTP-binding protein</fullName>
    </submittedName>
</protein>
<accession>A0A6N9T0P9</accession>
<evidence type="ECO:0000259" key="8">
    <source>
        <dbReference type="SMART" id="SM00833"/>
    </source>
</evidence>
<dbReference type="EMBL" id="JAAAMG010000002">
    <property type="protein sequence ID" value="NDW03499.1"/>
    <property type="molecule type" value="Genomic_DNA"/>
</dbReference>
<proteinExistence type="inferred from homology"/>
<reference evidence="9 10" key="1">
    <citation type="submission" date="2020-01" db="EMBL/GenBank/DDBJ databases">
        <title>Jiella pacifica sp. nov.</title>
        <authorList>
            <person name="Xue Z."/>
            <person name="Zhu S."/>
            <person name="Chen J."/>
            <person name="Yang J."/>
        </authorList>
    </citation>
    <scope>NUCLEOTIDE SEQUENCE [LARGE SCALE GENOMIC DNA]</scope>
    <source>
        <strain evidence="9 10">40Bstr34</strain>
    </source>
</reference>
<feature type="region of interest" description="Disordered" evidence="7">
    <location>
        <begin position="231"/>
        <end position="289"/>
    </location>
</feature>
<gene>
    <name evidence="9" type="ORF">GTK09_03585</name>
</gene>
<keyword evidence="2" id="KW-0378">Hydrolase</keyword>
<dbReference type="InterPro" id="IPR051316">
    <property type="entry name" value="Zinc-reg_GTPase_activator"/>
</dbReference>
<keyword evidence="3" id="KW-0143">Chaperone</keyword>
<dbReference type="InterPro" id="IPR011629">
    <property type="entry name" value="CobW-like_C"/>
</dbReference>
<sequence>MTRSDSTVRPPVKLTLLTGFLGAGKTTLLNRLIGDPALADAAVVVNEFGEAAIDPLLIEAVSSNGVISLSNGCLCCTVRGELVDTLVELAEGTGADLDHALPKRVVVETTGLADPGPILAALMSHPVLSQAYALDGVVTVVDAANGAGTLAEHEDSRRQVAVADRIVLTKSDLASPESLAATRRAVGRVNPRAKIVDAAAIEGAEGILVGCGLSDALSRGEGVSAWLGETGDAHVDASSPGRRGGEDGASHHHGNHAHAGHDHGDHHDHDHDHDRRHDHEHRRDGIRSFSLETDRPVPFDAIAGFLQILSETAGKRILRMKGVVLLAESPGRPLVLHGVQGFMHPPTQLPGWPGQTPPMTRIVLIGQGLDERYARDLFSAFTGGIAPDAADRTAVEANPLAIPGVAFQR</sequence>
<dbReference type="InterPro" id="IPR027417">
    <property type="entry name" value="P-loop_NTPase"/>
</dbReference>
<dbReference type="RefSeq" id="WP_163461126.1">
    <property type="nucleotide sequence ID" value="NZ_JAAAMG010000002.1"/>
</dbReference>
<evidence type="ECO:0000256" key="6">
    <source>
        <dbReference type="ARBA" id="ARBA00049117"/>
    </source>
</evidence>
<dbReference type="InterPro" id="IPR003495">
    <property type="entry name" value="CobW/HypB/UreG_nucleotide-bd"/>
</dbReference>
<dbReference type="Proteomes" id="UP000469011">
    <property type="component" value="Unassembled WGS sequence"/>
</dbReference>
<dbReference type="Gene3D" id="3.30.1220.10">
    <property type="entry name" value="CobW-like, C-terminal domain"/>
    <property type="match status" value="1"/>
</dbReference>
<evidence type="ECO:0000256" key="2">
    <source>
        <dbReference type="ARBA" id="ARBA00022801"/>
    </source>
</evidence>
<evidence type="ECO:0000256" key="1">
    <source>
        <dbReference type="ARBA" id="ARBA00022741"/>
    </source>
</evidence>
<dbReference type="Gene3D" id="3.40.50.300">
    <property type="entry name" value="P-loop containing nucleotide triphosphate hydrolases"/>
    <property type="match status" value="1"/>
</dbReference>
<feature type="domain" description="CobW C-terminal" evidence="8">
    <location>
        <begin position="286"/>
        <end position="382"/>
    </location>
</feature>
<keyword evidence="1" id="KW-0547">Nucleotide-binding</keyword>
<evidence type="ECO:0000256" key="3">
    <source>
        <dbReference type="ARBA" id="ARBA00023186"/>
    </source>
</evidence>
<dbReference type="SUPFAM" id="SSF52540">
    <property type="entry name" value="P-loop containing nucleoside triphosphate hydrolases"/>
    <property type="match status" value="1"/>
</dbReference>
<name>A0A6N9T0P9_9HYPH</name>
<dbReference type="PANTHER" id="PTHR13748">
    <property type="entry name" value="COBW-RELATED"/>
    <property type="match status" value="1"/>
</dbReference>
<dbReference type="PANTHER" id="PTHR13748:SF62">
    <property type="entry name" value="COBW DOMAIN-CONTAINING PROTEIN"/>
    <property type="match status" value="1"/>
</dbReference>
<comment type="similarity">
    <text evidence="4">Belongs to the SIMIBI class G3E GTPase family. ZNG1 subfamily.</text>
</comment>
<dbReference type="SUPFAM" id="SSF90002">
    <property type="entry name" value="Hypothetical protein YjiA, C-terminal domain"/>
    <property type="match status" value="1"/>
</dbReference>
<feature type="compositionally biased region" description="Basic and acidic residues" evidence="7">
    <location>
        <begin position="259"/>
        <end position="289"/>
    </location>
</feature>
<organism evidence="9 10">
    <name type="scientific">Jiella pacifica</name>
    <dbReference type="NCBI Taxonomy" id="2696469"/>
    <lineage>
        <taxon>Bacteria</taxon>
        <taxon>Pseudomonadati</taxon>
        <taxon>Pseudomonadota</taxon>
        <taxon>Alphaproteobacteria</taxon>
        <taxon>Hyphomicrobiales</taxon>
        <taxon>Aurantimonadaceae</taxon>
        <taxon>Jiella</taxon>
    </lineage>
</organism>
<evidence type="ECO:0000256" key="7">
    <source>
        <dbReference type="SAM" id="MobiDB-lite"/>
    </source>
</evidence>
<dbReference type="GO" id="GO:0000166">
    <property type="term" value="F:nucleotide binding"/>
    <property type="evidence" value="ECO:0007669"/>
    <property type="project" value="UniProtKB-KW"/>
</dbReference>
<comment type="function">
    <text evidence="5">Zinc chaperone that directly transfers zinc cofactor to target proteins, thereby activating them. Zinc is transferred from the CXCC motif in the GTPase domain to the zinc binding site in target proteins in a process requiring GTP hydrolysis.</text>
</comment>
<keyword evidence="10" id="KW-1185">Reference proteome</keyword>
<evidence type="ECO:0000256" key="4">
    <source>
        <dbReference type="ARBA" id="ARBA00034320"/>
    </source>
</evidence>
<evidence type="ECO:0000313" key="9">
    <source>
        <dbReference type="EMBL" id="NDW03499.1"/>
    </source>
</evidence>
<dbReference type="GO" id="GO:0016787">
    <property type="term" value="F:hydrolase activity"/>
    <property type="evidence" value="ECO:0007669"/>
    <property type="project" value="UniProtKB-KW"/>
</dbReference>
<evidence type="ECO:0000313" key="10">
    <source>
        <dbReference type="Proteomes" id="UP000469011"/>
    </source>
</evidence>
<dbReference type="Pfam" id="PF02492">
    <property type="entry name" value="cobW"/>
    <property type="match status" value="1"/>
</dbReference>
<dbReference type="Pfam" id="PF07683">
    <property type="entry name" value="CobW_C"/>
    <property type="match status" value="1"/>
</dbReference>
<comment type="caution">
    <text evidence="9">The sequence shown here is derived from an EMBL/GenBank/DDBJ whole genome shotgun (WGS) entry which is preliminary data.</text>
</comment>
<dbReference type="CDD" id="cd03112">
    <property type="entry name" value="CobW-like"/>
    <property type="match status" value="1"/>
</dbReference>
<dbReference type="GO" id="GO:0005737">
    <property type="term" value="C:cytoplasm"/>
    <property type="evidence" value="ECO:0007669"/>
    <property type="project" value="TreeGrafter"/>
</dbReference>
<dbReference type="AlphaFoldDB" id="A0A6N9T0P9"/>
<dbReference type="SMART" id="SM00833">
    <property type="entry name" value="CobW_C"/>
    <property type="match status" value="1"/>
</dbReference>
<evidence type="ECO:0000256" key="5">
    <source>
        <dbReference type="ARBA" id="ARBA00045658"/>
    </source>
</evidence>
<dbReference type="InterPro" id="IPR036627">
    <property type="entry name" value="CobW-likC_sf"/>
</dbReference>
<comment type="catalytic activity">
    <reaction evidence="6">
        <text>GTP + H2O = GDP + phosphate + H(+)</text>
        <dbReference type="Rhea" id="RHEA:19669"/>
        <dbReference type="ChEBI" id="CHEBI:15377"/>
        <dbReference type="ChEBI" id="CHEBI:15378"/>
        <dbReference type="ChEBI" id="CHEBI:37565"/>
        <dbReference type="ChEBI" id="CHEBI:43474"/>
        <dbReference type="ChEBI" id="CHEBI:58189"/>
    </reaction>
    <physiologicalReaction direction="left-to-right" evidence="6">
        <dbReference type="Rhea" id="RHEA:19670"/>
    </physiologicalReaction>
</comment>